<comment type="caution">
    <text evidence="1">The sequence shown here is derived from an EMBL/GenBank/DDBJ whole genome shotgun (WGS) entry which is preliminary data.</text>
</comment>
<reference evidence="1" key="1">
    <citation type="submission" date="2022-11" db="EMBL/GenBank/DDBJ databases">
        <authorList>
            <person name="Morgan W.R."/>
            <person name="Tartar A."/>
        </authorList>
    </citation>
    <scope>NUCLEOTIDE SEQUENCE</scope>
    <source>
        <strain evidence="1">ARSEF 373</strain>
    </source>
</reference>
<proteinExistence type="predicted"/>
<protein>
    <submittedName>
        <fullName evidence="1">Uncharacterized protein</fullName>
    </submittedName>
</protein>
<organism evidence="1 2">
    <name type="scientific">Lagenidium giganteum</name>
    <dbReference type="NCBI Taxonomy" id="4803"/>
    <lineage>
        <taxon>Eukaryota</taxon>
        <taxon>Sar</taxon>
        <taxon>Stramenopiles</taxon>
        <taxon>Oomycota</taxon>
        <taxon>Peronosporomycetes</taxon>
        <taxon>Pythiales</taxon>
        <taxon>Pythiaceae</taxon>
    </lineage>
</organism>
<name>A0AAV2ZG98_9STRA</name>
<reference evidence="1" key="2">
    <citation type="journal article" date="2023" name="Microbiol Resour">
        <title>Decontamination and Annotation of the Draft Genome Sequence of the Oomycete Lagenidium giganteum ARSEF 373.</title>
        <authorList>
            <person name="Morgan W.R."/>
            <person name="Tartar A."/>
        </authorList>
    </citation>
    <scope>NUCLEOTIDE SEQUENCE</scope>
    <source>
        <strain evidence="1">ARSEF 373</strain>
    </source>
</reference>
<evidence type="ECO:0000313" key="2">
    <source>
        <dbReference type="Proteomes" id="UP001146120"/>
    </source>
</evidence>
<dbReference type="PANTHER" id="PTHR10492:SF57">
    <property type="entry name" value="ATP-DEPENDENT DNA HELICASE"/>
    <property type="match status" value="1"/>
</dbReference>
<accession>A0AAV2ZG98</accession>
<evidence type="ECO:0000313" key="1">
    <source>
        <dbReference type="EMBL" id="DBA05041.1"/>
    </source>
</evidence>
<gene>
    <name evidence="1" type="ORF">N0F65_000729</name>
</gene>
<dbReference type="EMBL" id="DAKRPA010000003">
    <property type="protein sequence ID" value="DBA05041.1"/>
    <property type="molecule type" value="Genomic_DNA"/>
</dbReference>
<keyword evidence="2" id="KW-1185">Reference proteome</keyword>
<dbReference type="AlphaFoldDB" id="A0AAV2ZG98"/>
<dbReference type="Proteomes" id="UP001146120">
    <property type="component" value="Unassembled WGS sequence"/>
</dbReference>
<dbReference type="PANTHER" id="PTHR10492">
    <property type="match status" value="1"/>
</dbReference>
<sequence length="225" mass="26647">MFNCHMNVEISSSIQSVKYLYKYVYKGHDRVQANVEGHDNDRNLDETRRFVDARYVSASEAFWRIMDFKLQWMQPSVMPLQVHLEDRQHVVYDEDDDPESVLDENRRTTLTEWMTYNREHPHDSIAKQTLYGDFPSLFTWKMPERQWFPRGGQTSVGRMHFVNPRDVERYHLRLLLNHAPGAISFQDLRTVDGEVQETFLAAARARRLLQSDEEFDQDLQCAVTS</sequence>